<protein>
    <recommendedName>
        <fullName evidence="4">DUF2569 domain-containing protein</fullName>
    </recommendedName>
</protein>
<evidence type="ECO:0000313" key="3">
    <source>
        <dbReference type="Proteomes" id="UP000056968"/>
    </source>
</evidence>
<feature type="transmembrane region" description="Helical" evidence="1">
    <location>
        <begin position="193"/>
        <end position="217"/>
    </location>
</feature>
<dbReference type="Pfam" id="PF10754">
    <property type="entry name" value="DUF2569"/>
    <property type="match status" value="1"/>
</dbReference>
<dbReference type="InterPro" id="IPR019690">
    <property type="entry name" value="DUF2569"/>
</dbReference>
<evidence type="ECO:0000256" key="1">
    <source>
        <dbReference type="SAM" id="Phobius"/>
    </source>
</evidence>
<organism evidence="2 3">
    <name type="scientific">Sphingobium baderi</name>
    <dbReference type="NCBI Taxonomy" id="1332080"/>
    <lineage>
        <taxon>Bacteria</taxon>
        <taxon>Pseudomonadati</taxon>
        <taxon>Pseudomonadota</taxon>
        <taxon>Alphaproteobacteria</taxon>
        <taxon>Sphingomonadales</taxon>
        <taxon>Sphingomonadaceae</taxon>
        <taxon>Sphingobium</taxon>
    </lineage>
</organism>
<keyword evidence="1" id="KW-1133">Transmembrane helix</keyword>
<keyword evidence="3" id="KW-1185">Reference proteome</keyword>
<name>A0A0S3F4W6_9SPHN</name>
<feature type="transmembrane region" description="Helical" evidence="1">
    <location>
        <begin position="61"/>
        <end position="83"/>
    </location>
</feature>
<evidence type="ECO:0008006" key="4">
    <source>
        <dbReference type="Google" id="ProtNLM"/>
    </source>
</evidence>
<proteinExistence type="predicted"/>
<dbReference type="KEGG" id="sbd:ATN00_08975"/>
<dbReference type="AlphaFoldDB" id="A0A0S3F4W6"/>
<dbReference type="Proteomes" id="UP000056968">
    <property type="component" value="Chromosome"/>
</dbReference>
<gene>
    <name evidence="2" type="ORF">ATN00_08975</name>
</gene>
<feature type="transmembrane region" description="Helical" evidence="1">
    <location>
        <begin position="158"/>
        <end position="181"/>
    </location>
</feature>
<feature type="transmembrane region" description="Helical" evidence="1">
    <location>
        <begin position="121"/>
        <end position="138"/>
    </location>
</feature>
<feature type="transmembrane region" description="Helical" evidence="1">
    <location>
        <begin position="26"/>
        <end position="49"/>
    </location>
</feature>
<sequence>MMKTGWFALGRTLYAKSVAAVNMIELNMCGIVTGWVVVAALMCGIRIAFPATPLRHGAVATAAAFLPYLVVVGLPLVALAWGLRLFPRGALFDQPSIRLAQVGCWRRVDCLTARDMSHHGLFGLMASLLIGLLINVPIRTTEFLTAMPALGSHAPHWFTGIYMLMLADCAIISSLYLFAFAMALRMHPLFPRFLLLVWGVDLLAQIGIAKGAALMGAMPHDVQDAMVELLSGNLKKVLISAAIWLPYLLLSERVNLTFRHRLPA</sequence>
<dbReference type="EMBL" id="CP013264">
    <property type="protein sequence ID" value="ALR22488.1"/>
    <property type="molecule type" value="Genomic_DNA"/>
</dbReference>
<accession>A0A0S3F4W6</accession>
<keyword evidence="1" id="KW-0472">Membrane</keyword>
<reference evidence="2 3" key="1">
    <citation type="submission" date="2015-11" db="EMBL/GenBank/DDBJ databases">
        <title>A Two-component Flavoprotein Monooxygenase System MeaXY Responsible for para-Hydroxylation of 2-Methyl-6-ethylaniline and 2,6-Diethylaniline in Sphingobium baderi DE-13.</title>
        <authorList>
            <person name="Cheng M."/>
            <person name="Meng Q."/>
            <person name="Yang Y."/>
            <person name="Chu C."/>
            <person name="Yan X."/>
            <person name="He J."/>
            <person name="Li S."/>
        </authorList>
    </citation>
    <scope>NUCLEOTIDE SEQUENCE [LARGE SCALE GENOMIC DNA]</scope>
    <source>
        <strain evidence="2 3">DE-13</strain>
    </source>
</reference>
<keyword evidence="1" id="KW-0812">Transmembrane</keyword>
<evidence type="ECO:0000313" key="2">
    <source>
        <dbReference type="EMBL" id="ALR22488.1"/>
    </source>
</evidence>